<evidence type="ECO:0000313" key="7">
    <source>
        <dbReference type="EMBL" id="VUZ86581.1"/>
    </source>
</evidence>
<evidence type="ECO:0000256" key="2">
    <source>
        <dbReference type="ARBA" id="ARBA00022490"/>
    </source>
</evidence>
<dbReference type="GO" id="GO:0004298">
    <property type="term" value="F:threonine-type endopeptidase activity"/>
    <property type="evidence" value="ECO:0007669"/>
    <property type="project" value="UniProtKB-KW"/>
</dbReference>
<sequence>MHTLFDSIVPGSSFFDLLRQCRSDLLPQMQIRLEGLSPAEIRELQGAPHGTTILALRFRDGALIAGDRQATEGFQVSSRRIEKVYKSDEYSAIAIAGVAGPCIELAKLFEVELTHYEKLEGMPLSLEGKANKLSQMVKANLPMAMQGLVVIPIFVGYDMRGGQGKIFKYDVTGGRYEETDYYATGSGGKDARSTMKKLYRDGMTGDEAIAVGLEALIDAAEEDVGTGGPDFVRGLFPTVKIAGRSGLQDVPEARIREICQAIIDRRTSVGQGVKAQGESQASEVN</sequence>
<dbReference type="EMBL" id="CABIKM010000068">
    <property type="protein sequence ID" value="VUZ86581.1"/>
    <property type="molecule type" value="Genomic_DNA"/>
</dbReference>
<proteinExistence type="predicted"/>
<reference evidence="7 8" key="1">
    <citation type="submission" date="2019-07" db="EMBL/GenBank/DDBJ databases">
        <authorList>
            <person name="Cremers G."/>
        </authorList>
    </citation>
    <scope>NUCLEOTIDE SEQUENCE [LARGE SCALE GENOMIC DNA]</scope>
</reference>
<gene>
    <name evidence="7" type="ORF">MELA_02986</name>
</gene>
<evidence type="ECO:0000256" key="4">
    <source>
        <dbReference type="ARBA" id="ARBA00022698"/>
    </source>
</evidence>
<evidence type="ECO:0000313" key="8">
    <source>
        <dbReference type="Proteomes" id="UP000334340"/>
    </source>
</evidence>
<dbReference type="NCBIfam" id="TIGR03690">
    <property type="entry name" value="20S_bact_beta"/>
    <property type="match status" value="1"/>
</dbReference>
<protein>
    <submittedName>
        <fullName evidence="7">Proteasome subunit beta</fullName>
    </submittedName>
</protein>
<dbReference type="InterPro" id="IPR022483">
    <property type="entry name" value="PSB_actinobac"/>
</dbReference>
<accession>A0A564ZMP3</accession>
<keyword evidence="8" id="KW-1185">Reference proteome</keyword>
<keyword evidence="5" id="KW-0378">Hydrolase</keyword>
<keyword evidence="6 7" id="KW-0647">Proteasome</keyword>
<evidence type="ECO:0000256" key="5">
    <source>
        <dbReference type="ARBA" id="ARBA00022801"/>
    </source>
</evidence>
<dbReference type="SUPFAM" id="SSF56235">
    <property type="entry name" value="N-terminal nucleophile aminohydrolases (Ntn hydrolases)"/>
    <property type="match status" value="1"/>
</dbReference>
<dbReference type="PROSITE" id="PS51476">
    <property type="entry name" value="PROTEASOME_BETA_2"/>
    <property type="match status" value="1"/>
</dbReference>
<dbReference type="GO" id="GO:0010498">
    <property type="term" value="P:proteasomal protein catabolic process"/>
    <property type="evidence" value="ECO:0007669"/>
    <property type="project" value="InterPro"/>
</dbReference>
<dbReference type="GO" id="GO:0005737">
    <property type="term" value="C:cytoplasm"/>
    <property type="evidence" value="ECO:0007669"/>
    <property type="project" value="TreeGrafter"/>
</dbReference>
<dbReference type="GO" id="GO:0005839">
    <property type="term" value="C:proteasome core complex"/>
    <property type="evidence" value="ECO:0007669"/>
    <property type="project" value="InterPro"/>
</dbReference>
<keyword evidence="4" id="KW-0888">Threonine protease</keyword>
<dbReference type="PANTHER" id="PTHR32194:SF0">
    <property type="entry name" value="ATP-DEPENDENT PROTEASE SUBUNIT HSLV"/>
    <property type="match status" value="1"/>
</dbReference>
<organism evidence="7 8">
    <name type="scientific">Candidatus Methylomirabilis lanthanidiphila</name>
    <dbReference type="NCBI Taxonomy" id="2211376"/>
    <lineage>
        <taxon>Bacteria</taxon>
        <taxon>Candidatus Methylomirabilota</taxon>
        <taxon>Candidatus Methylomirabilia</taxon>
        <taxon>Candidatus Methylomirabilales</taxon>
        <taxon>Candidatus Methylomirabilaceae</taxon>
        <taxon>Candidatus Methylomirabilis</taxon>
    </lineage>
</organism>
<comment type="catalytic activity">
    <reaction evidence="1">
        <text>Cleavage of peptide bonds with very broad specificity.</text>
        <dbReference type="EC" id="3.4.25.1"/>
    </reaction>
</comment>
<evidence type="ECO:0000256" key="3">
    <source>
        <dbReference type="ARBA" id="ARBA00022670"/>
    </source>
</evidence>
<dbReference type="InterPro" id="IPR001353">
    <property type="entry name" value="Proteasome_sua/b"/>
</dbReference>
<dbReference type="AlphaFoldDB" id="A0A564ZMP3"/>
<name>A0A564ZMP3_9BACT</name>
<keyword evidence="2" id="KW-0963">Cytoplasm</keyword>
<evidence type="ECO:0000256" key="6">
    <source>
        <dbReference type="ARBA" id="ARBA00022942"/>
    </source>
</evidence>
<dbReference type="Proteomes" id="UP000334340">
    <property type="component" value="Unassembled WGS sequence"/>
</dbReference>
<dbReference type="PANTHER" id="PTHR32194">
    <property type="entry name" value="METALLOPROTEASE TLDD"/>
    <property type="match status" value="1"/>
</dbReference>
<dbReference type="Pfam" id="PF00227">
    <property type="entry name" value="Proteasome"/>
    <property type="match status" value="1"/>
</dbReference>
<keyword evidence="3" id="KW-0645">Protease</keyword>
<dbReference type="InterPro" id="IPR029055">
    <property type="entry name" value="Ntn_hydrolases_N"/>
</dbReference>
<dbReference type="Gene3D" id="3.60.20.10">
    <property type="entry name" value="Glutamine Phosphoribosylpyrophosphate, subunit 1, domain 1"/>
    <property type="match status" value="1"/>
</dbReference>
<dbReference type="CDD" id="cd01906">
    <property type="entry name" value="proteasome_protease_HslV"/>
    <property type="match status" value="1"/>
</dbReference>
<evidence type="ECO:0000256" key="1">
    <source>
        <dbReference type="ARBA" id="ARBA00001198"/>
    </source>
</evidence>
<dbReference type="InterPro" id="IPR023333">
    <property type="entry name" value="Proteasome_suB-type"/>
</dbReference>